<proteinExistence type="predicted"/>
<dbReference type="PANTHER" id="PTHR35870:SF1">
    <property type="entry name" value="PROTEIN, PUTATIVE (AFU_ORTHOLOGUE AFUA_5G03330)-RELATED"/>
    <property type="match status" value="1"/>
</dbReference>
<dbReference type="AlphaFoldDB" id="A0AAE0DM47"/>
<organism evidence="2 3">
    <name type="scientific">Lepraria neglecta</name>
    <dbReference type="NCBI Taxonomy" id="209136"/>
    <lineage>
        <taxon>Eukaryota</taxon>
        <taxon>Fungi</taxon>
        <taxon>Dikarya</taxon>
        <taxon>Ascomycota</taxon>
        <taxon>Pezizomycotina</taxon>
        <taxon>Lecanoromycetes</taxon>
        <taxon>OSLEUM clade</taxon>
        <taxon>Lecanoromycetidae</taxon>
        <taxon>Lecanorales</taxon>
        <taxon>Lecanorineae</taxon>
        <taxon>Stereocaulaceae</taxon>
        <taxon>Lepraria</taxon>
    </lineage>
</organism>
<gene>
    <name evidence="2" type="ORF">OEA41_004163</name>
</gene>
<accession>A0AAE0DM47</accession>
<dbReference type="InterPro" id="IPR025337">
    <property type="entry name" value="Questin_oxidase-like"/>
</dbReference>
<comment type="caution">
    <text evidence="2">The sequence shown here is derived from an EMBL/GenBank/DDBJ whole genome shotgun (WGS) entry which is preliminary data.</text>
</comment>
<dbReference type="EMBL" id="JASNWA010000008">
    <property type="protein sequence ID" value="KAK3172078.1"/>
    <property type="molecule type" value="Genomic_DNA"/>
</dbReference>
<evidence type="ECO:0000313" key="2">
    <source>
        <dbReference type="EMBL" id="KAK3172078.1"/>
    </source>
</evidence>
<dbReference type="PANTHER" id="PTHR35870">
    <property type="entry name" value="PROTEIN, PUTATIVE (AFU_ORTHOLOGUE AFUA_5G03330)-RELATED"/>
    <property type="match status" value="1"/>
</dbReference>
<evidence type="ECO:0000313" key="3">
    <source>
        <dbReference type="Proteomes" id="UP001276659"/>
    </source>
</evidence>
<protein>
    <submittedName>
        <fullName evidence="2">Uncharacterized protein</fullName>
    </submittedName>
</protein>
<sequence>MHVGLALEFAQMKILAEGFAQACVHHDYWYTEFLHKAEADAKQALYPALPLSEAIDEARADPFVMRKEIIKDGVCGNASVELGSVAARYRVEPNDLERATAELINTVVHTAAASQYPPRECRVDFFLMDGTNASVWHSAFLREPSLTNAQKARLLEYTGRVILMLYAGMGCPSPKMDWLMSQKPKDQLND</sequence>
<evidence type="ECO:0000256" key="1">
    <source>
        <dbReference type="ARBA" id="ARBA00023002"/>
    </source>
</evidence>
<keyword evidence="1" id="KW-0560">Oxidoreductase</keyword>
<dbReference type="Pfam" id="PF14027">
    <property type="entry name" value="Questin_oxidase"/>
    <property type="match status" value="1"/>
</dbReference>
<dbReference type="Proteomes" id="UP001276659">
    <property type="component" value="Unassembled WGS sequence"/>
</dbReference>
<dbReference type="GO" id="GO:0016491">
    <property type="term" value="F:oxidoreductase activity"/>
    <property type="evidence" value="ECO:0007669"/>
    <property type="project" value="UniProtKB-KW"/>
</dbReference>
<name>A0AAE0DM47_9LECA</name>
<reference evidence="2" key="1">
    <citation type="submission" date="2022-11" db="EMBL/GenBank/DDBJ databases">
        <title>Chromosomal genome sequence assembly and mating type (MAT) locus characterization of the leprose asexual lichenized fungus Lepraria neglecta (Nyl.) Erichsen.</title>
        <authorList>
            <person name="Allen J.L."/>
            <person name="Pfeffer B."/>
        </authorList>
    </citation>
    <scope>NUCLEOTIDE SEQUENCE</scope>
    <source>
        <strain evidence="2">Allen 5258</strain>
    </source>
</reference>
<keyword evidence="3" id="KW-1185">Reference proteome</keyword>